<sequence length="352" mass="39641">MNEDNSSGGISAKNTRRRQQSSASNSTPSSTVMAATTEESSPSPWKASRTRASFLKSKLSSDPGYFAKSLPERHYELCRKFPLPTIRADLPLIVLPLRVHLVKSPILGCSDSLTANSIQTIVRTMNETYWEPQANIRFGVDVGMDFDLVEECVCPLDTAVQEDLRFFLDHKLRRGPNGKMMHKAERKSRLLGVLLSSMDYKKKNTNNKANNNSNKHPNSNNHNYNRSYDVWFLDTTGHQSQGICIDRKWRTILMGERSTKGYPKATKRPHDCLSKTMAHELGHALGLDHPQGQTFMDGTPLTREREHEHPNLMSGGSDRNGGGGYFLEDWQVSVARESAGEFLRSINKVFKK</sequence>
<feature type="compositionally biased region" description="Polar residues" evidence="1">
    <location>
        <begin position="1"/>
        <end position="13"/>
    </location>
</feature>
<feature type="compositionally biased region" description="Low complexity" evidence="1">
    <location>
        <begin position="206"/>
        <end position="222"/>
    </location>
</feature>
<dbReference type="Pfam" id="PF13582">
    <property type="entry name" value="Reprolysin_3"/>
    <property type="match status" value="1"/>
</dbReference>
<accession>A0A7S4EQJ6</accession>
<reference evidence="2" key="1">
    <citation type="submission" date="2021-01" db="EMBL/GenBank/DDBJ databases">
        <authorList>
            <person name="Corre E."/>
            <person name="Pelletier E."/>
            <person name="Niang G."/>
            <person name="Scheremetjew M."/>
            <person name="Finn R."/>
            <person name="Kale V."/>
            <person name="Holt S."/>
            <person name="Cochrane G."/>
            <person name="Meng A."/>
            <person name="Brown T."/>
            <person name="Cohen L."/>
        </authorList>
    </citation>
    <scope>NUCLEOTIDE SEQUENCE</scope>
    <source>
        <strain evidence="2">10249 10 AB</strain>
    </source>
</reference>
<dbReference type="SUPFAM" id="SSF55486">
    <property type="entry name" value="Metalloproteases ('zincins'), catalytic domain"/>
    <property type="match status" value="1"/>
</dbReference>
<feature type="region of interest" description="Disordered" evidence="1">
    <location>
        <begin position="203"/>
        <end position="222"/>
    </location>
</feature>
<gene>
    <name evidence="2" type="ORF">PAUS00366_LOCUS22501</name>
</gene>
<feature type="region of interest" description="Disordered" evidence="1">
    <location>
        <begin position="1"/>
        <end position="47"/>
    </location>
</feature>
<feature type="compositionally biased region" description="Low complexity" evidence="1">
    <location>
        <begin position="21"/>
        <end position="30"/>
    </location>
</feature>
<organism evidence="2">
    <name type="scientific">Pseudo-nitzschia australis</name>
    <dbReference type="NCBI Taxonomy" id="44445"/>
    <lineage>
        <taxon>Eukaryota</taxon>
        <taxon>Sar</taxon>
        <taxon>Stramenopiles</taxon>
        <taxon>Ochrophyta</taxon>
        <taxon>Bacillariophyta</taxon>
        <taxon>Bacillariophyceae</taxon>
        <taxon>Bacillariophycidae</taxon>
        <taxon>Bacillariales</taxon>
        <taxon>Bacillariaceae</taxon>
        <taxon>Pseudo-nitzschia</taxon>
    </lineage>
</organism>
<dbReference type="Gene3D" id="3.40.390.10">
    <property type="entry name" value="Collagenase (Catalytic Domain)"/>
    <property type="match status" value="1"/>
</dbReference>
<evidence type="ECO:0000313" key="2">
    <source>
        <dbReference type="EMBL" id="CAE0729716.1"/>
    </source>
</evidence>
<evidence type="ECO:0000256" key="1">
    <source>
        <dbReference type="SAM" id="MobiDB-lite"/>
    </source>
</evidence>
<proteinExistence type="predicted"/>
<dbReference type="InterPro" id="IPR024079">
    <property type="entry name" value="MetalloPept_cat_dom_sf"/>
</dbReference>
<dbReference type="AlphaFoldDB" id="A0A7S4EQJ6"/>
<name>A0A7S4EQJ6_9STRA</name>
<dbReference type="EMBL" id="HBIX01034435">
    <property type="protein sequence ID" value="CAE0729716.1"/>
    <property type="molecule type" value="Transcribed_RNA"/>
</dbReference>
<feature type="compositionally biased region" description="Polar residues" evidence="1">
    <location>
        <begin position="31"/>
        <end position="43"/>
    </location>
</feature>
<dbReference type="GO" id="GO:0008237">
    <property type="term" value="F:metallopeptidase activity"/>
    <property type="evidence" value="ECO:0007669"/>
    <property type="project" value="InterPro"/>
</dbReference>
<protein>
    <submittedName>
        <fullName evidence="2">Uncharacterized protein</fullName>
    </submittedName>
</protein>